<dbReference type="RefSeq" id="WP_113035129.1">
    <property type="nucleotide sequence ID" value="NZ_QMFB01000027.1"/>
</dbReference>
<comment type="caution">
    <text evidence="2">The sequence shown here is derived from an EMBL/GenBank/DDBJ whole genome shotgun (WGS) entry which is preliminary data.</text>
</comment>
<keyword evidence="1" id="KW-0472">Membrane</keyword>
<proteinExistence type="predicted"/>
<organism evidence="2 3">
    <name type="scientific">Paenibacillus contaminans</name>
    <dbReference type="NCBI Taxonomy" id="450362"/>
    <lineage>
        <taxon>Bacteria</taxon>
        <taxon>Bacillati</taxon>
        <taxon>Bacillota</taxon>
        <taxon>Bacilli</taxon>
        <taxon>Bacillales</taxon>
        <taxon>Paenibacillaceae</taxon>
        <taxon>Paenibacillus</taxon>
    </lineage>
</organism>
<accession>A0A329M3A4</accession>
<name>A0A329M3A4_9BACL</name>
<keyword evidence="3" id="KW-1185">Reference proteome</keyword>
<keyword evidence="1" id="KW-1133">Transmembrane helix</keyword>
<evidence type="ECO:0000313" key="2">
    <source>
        <dbReference type="EMBL" id="RAV14220.1"/>
    </source>
</evidence>
<feature type="transmembrane region" description="Helical" evidence="1">
    <location>
        <begin position="70"/>
        <end position="88"/>
    </location>
</feature>
<evidence type="ECO:0000313" key="3">
    <source>
        <dbReference type="Proteomes" id="UP000250369"/>
    </source>
</evidence>
<dbReference type="EMBL" id="QMFB01000027">
    <property type="protein sequence ID" value="RAV14220.1"/>
    <property type="molecule type" value="Genomic_DNA"/>
</dbReference>
<dbReference type="AlphaFoldDB" id="A0A329M3A4"/>
<protein>
    <submittedName>
        <fullName evidence="2">Uncharacterized protein</fullName>
    </submittedName>
</protein>
<dbReference type="Proteomes" id="UP000250369">
    <property type="component" value="Unassembled WGS sequence"/>
</dbReference>
<reference evidence="2 3" key="1">
    <citation type="journal article" date="2009" name="Int. J. Syst. Evol. Microbiol.">
        <title>Paenibacillus contaminans sp. nov., isolated from a contaminated laboratory plate.</title>
        <authorList>
            <person name="Chou J.H."/>
            <person name="Lee J.H."/>
            <person name="Lin M.C."/>
            <person name="Chang P.S."/>
            <person name="Arun A.B."/>
            <person name="Young C.C."/>
            <person name="Chen W.M."/>
        </authorList>
    </citation>
    <scope>NUCLEOTIDE SEQUENCE [LARGE SCALE GENOMIC DNA]</scope>
    <source>
        <strain evidence="2 3">CKOBP-6</strain>
    </source>
</reference>
<feature type="transmembrane region" description="Helical" evidence="1">
    <location>
        <begin position="12"/>
        <end position="31"/>
    </location>
</feature>
<feature type="transmembrane region" description="Helical" evidence="1">
    <location>
        <begin position="37"/>
        <end position="58"/>
    </location>
</feature>
<gene>
    <name evidence="2" type="ORF">DQG23_32155</name>
</gene>
<sequence>MKKISVKHGMWIFIAITSIAGAFLTKGGIYTKLNKEIQGGITIPSFLLPVIAIVCIFLVEQLRKRYPDSYVNAGLGVVWILLAVLIRANM</sequence>
<keyword evidence="1" id="KW-0812">Transmembrane</keyword>
<evidence type="ECO:0000256" key="1">
    <source>
        <dbReference type="SAM" id="Phobius"/>
    </source>
</evidence>